<keyword evidence="2" id="KW-1133">Transmembrane helix</keyword>
<dbReference type="AlphaFoldDB" id="A0A4Y8KLB9"/>
<keyword evidence="2" id="KW-0472">Membrane</keyword>
<dbReference type="EMBL" id="SOHQ01000048">
    <property type="protein sequence ID" value="TFD75113.1"/>
    <property type="molecule type" value="Genomic_DNA"/>
</dbReference>
<dbReference type="Gene3D" id="3.30.70.270">
    <property type="match status" value="1"/>
</dbReference>
<dbReference type="InterPro" id="IPR035919">
    <property type="entry name" value="EAL_sf"/>
</dbReference>
<dbReference type="Pfam" id="PF00563">
    <property type="entry name" value="EAL"/>
    <property type="match status" value="1"/>
</dbReference>
<dbReference type="PROSITE" id="PS50887">
    <property type="entry name" value="GGDEF"/>
    <property type="match status" value="1"/>
</dbReference>
<evidence type="ECO:0000256" key="1">
    <source>
        <dbReference type="ARBA" id="ARBA00022692"/>
    </source>
</evidence>
<dbReference type="RefSeq" id="WP_134171499.1">
    <property type="nucleotide sequence ID" value="NZ_SODI01000001.1"/>
</dbReference>
<dbReference type="Pfam" id="PF00672">
    <property type="entry name" value="HAMP"/>
    <property type="match status" value="1"/>
</dbReference>
<accession>A0A4Y8KLB9</accession>
<dbReference type="InterPro" id="IPR043128">
    <property type="entry name" value="Rev_trsase/Diguanyl_cyclase"/>
</dbReference>
<evidence type="ECO:0000256" key="2">
    <source>
        <dbReference type="ARBA" id="ARBA00022989"/>
    </source>
</evidence>
<dbReference type="PROSITE" id="PS50885">
    <property type="entry name" value="HAMP"/>
    <property type="match status" value="1"/>
</dbReference>
<proteinExistence type="predicted"/>
<dbReference type="FunFam" id="3.30.70.270:FF:000001">
    <property type="entry name" value="Diguanylate cyclase domain protein"/>
    <property type="match status" value="1"/>
</dbReference>
<organism evidence="3 4">
    <name type="scientific">Cryobacterium psychrophilum</name>
    <dbReference type="NCBI Taxonomy" id="41988"/>
    <lineage>
        <taxon>Bacteria</taxon>
        <taxon>Bacillati</taxon>
        <taxon>Actinomycetota</taxon>
        <taxon>Actinomycetes</taxon>
        <taxon>Micrococcales</taxon>
        <taxon>Microbacteriaceae</taxon>
        <taxon>Cryobacterium</taxon>
    </lineage>
</organism>
<dbReference type="InterPro" id="IPR000160">
    <property type="entry name" value="GGDEF_dom"/>
</dbReference>
<evidence type="ECO:0000313" key="3">
    <source>
        <dbReference type="EMBL" id="TFD75113.1"/>
    </source>
</evidence>
<reference evidence="3 4" key="1">
    <citation type="submission" date="2019-03" db="EMBL/GenBank/DDBJ databases">
        <title>Genomics of glacier-inhabiting Cryobacterium strains.</title>
        <authorList>
            <person name="Liu Q."/>
            <person name="Xin Y.-H."/>
        </authorList>
    </citation>
    <scope>NUCLEOTIDE SEQUENCE [LARGE SCALE GENOMIC DNA]</scope>
    <source>
        <strain evidence="3 4">CGMCC 1.4292</strain>
    </source>
</reference>
<keyword evidence="1" id="KW-0812">Transmembrane</keyword>
<dbReference type="GO" id="GO:0007165">
    <property type="term" value="P:signal transduction"/>
    <property type="evidence" value="ECO:0007669"/>
    <property type="project" value="InterPro"/>
</dbReference>
<dbReference type="CDD" id="cd01948">
    <property type="entry name" value="EAL"/>
    <property type="match status" value="1"/>
</dbReference>
<dbReference type="NCBIfam" id="TIGR00254">
    <property type="entry name" value="GGDEF"/>
    <property type="match status" value="1"/>
</dbReference>
<protein>
    <submittedName>
        <fullName evidence="3">EAL domain-containing protein</fullName>
    </submittedName>
</protein>
<comment type="caution">
    <text evidence="3">The sequence shown here is derived from an EMBL/GenBank/DDBJ whole genome shotgun (WGS) entry which is preliminary data.</text>
</comment>
<dbReference type="InterPro" id="IPR029787">
    <property type="entry name" value="Nucleotide_cyclase"/>
</dbReference>
<name>A0A4Y8KLB9_9MICO</name>
<sequence>MDDVSSENDVKDPRLQQLVEGIVRLAAGELNTRMTPSERRDDIDAVITGVNLLAEELEYICSDLEQRVADRTAMLRRTQAELEQMAKTDDLTGLANRTLLHERIEEAILASANSGRAPAVLVLDLDSFKPINDTLGHGAGDVVLVEVAKRIRSAVRAADTVARLGGDEFAVVIAEATEEEILQIAHRVSEQLQGSVRVGTETVWAMASIGVCIGTPGYPAEALMRDADIAMDQAKAQGRNNVQLFHPDMLVAIRERSRITAELRTAIAGGQLALHYQPVVELASGRAIGIEALLRWQHPVRGIIMPDSFIRIAEETGLILELGRWVLHEGVAQIRRWNETAPDLTEFRFHINLSAAELLRSDLLQDVRDTLDRHQVAPWRLVLEITETVLMSRGTAEEQVLGGLRDLGVGLQIDDFGTGYSPISYLRALPTDTVQVDHSLILDIGSDPQQQKFVAAILQLISSAGLKAIVEGTGTNPRHLAQCQYD</sequence>
<dbReference type="Proteomes" id="UP000298218">
    <property type="component" value="Unassembled WGS sequence"/>
</dbReference>
<dbReference type="PANTHER" id="PTHR44757:SF2">
    <property type="entry name" value="BIOFILM ARCHITECTURE MAINTENANCE PROTEIN MBAA"/>
    <property type="match status" value="1"/>
</dbReference>
<dbReference type="Pfam" id="PF00990">
    <property type="entry name" value="GGDEF"/>
    <property type="match status" value="1"/>
</dbReference>
<gene>
    <name evidence="3" type="ORF">E3T53_16745</name>
</gene>
<dbReference type="InterPro" id="IPR052155">
    <property type="entry name" value="Biofilm_reg_signaling"/>
</dbReference>
<keyword evidence="4" id="KW-1185">Reference proteome</keyword>
<dbReference type="GO" id="GO:0016020">
    <property type="term" value="C:membrane"/>
    <property type="evidence" value="ECO:0007669"/>
    <property type="project" value="InterPro"/>
</dbReference>
<dbReference type="SUPFAM" id="SSF55073">
    <property type="entry name" value="Nucleotide cyclase"/>
    <property type="match status" value="1"/>
</dbReference>
<dbReference type="PROSITE" id="PS50883">
    <property type="entry name" value="EAL"/>
    <property type="match status" value="1"/>
</dbReference>
<dbReference type="InterPro" id="IPR001633">
    <property type="entry name" value="EAL_dom"/>
</dbReference>
<dbReference type="CDD" id="cd01949">
    <property type="entry name" value="GGDEF"/>
    <property type="match status" value="1"/>
</dbReference>
<dbReference type="Gene3D" id="3.20.20.450">
    <property type="entry name" value="EAL domain"/>
    <property type="match status" value="1"/>
</dbReference>
<evidence type="ECO:0000313" key="4">
    <source>
        <dbReference type="Proteomes" id="UP000298218"/>
    </source>
</evidence>
<dbReference type="InterPro" id="IPR003660">
    <property type="entry name" value="HAMP_dom"/>
</dbReference>
<dbReference type="OrthoDB" id="23692at2"/>
<dbReference type="PANTHER" id="PTHR44757">
    <property type="entry name" value="DIGUANYLATE CYCLASE DGCP"/>
    <property type="match status" value="1"/>
</dbReference>
<dbReference type="SMART" id="SM00052">
    <property type="entry name" value="EAL"/>
    <property type="match status" value="1"/>
</dbReference>
<dbReference type="SUPFAM" id="SSF141868">
    <property type="entry name" value="EAL domain-like"/>
    <property type="match status" value="1"/>
</dbReference>
<dbReference type="SMART" id="SM00267">
    <property type="entry name" value="GGDEF"/>
    <property type="match status" value="1"/>
</dbReference>